<feature type="signal peptide" evidence="1">
    <location>
        <begin position="1"/>
        <end position="35"/>
    </location>
</feature>
<dbReference type="AlphaFoldDB" id="H0G2D2"/>
<feature type="domain" description="AB hydrolase-1" evidence="2">
    <location>
        <begin position="40"/>
        <end position="253"/>
    </location>
</feature>
<dbReference type="PANTHER" id="PTHR37017:SF11">
    <property type="entry name" value="ESTERASE_LIPASE_THIOESTERASE DOMAIN-CONTAINING PROTEIN"/>
    <property type="match status" value="1"/>
</dbReference>
<organism evidence="3 4">
    <name type="scientific">Sinorhizobium meliloti CCNWSX0020</name>
    <dbReference type="NCBI Taxonomy" id="1107881"/>
    <lineage>
        <taxon>Bacteria</taxon>
        <taxon>Pseudomonadati</taxon>
        <taxon>Pseudomonadota</taxon>
        <taxon>Alphaproteobacteria</taxon>
        <taxon>Hyphomicrobiales</taxon>
        <taxon>Rhizobiaceae</taxon>
        <taxon>Sinorhizobium/Ensifer group</taxon>
        <taxon>Sinorhizobium</taxon>
    </lineage>
</organism>
<evidence type="ECO:0000256" key="1">
    <source>
        <dbReference type="SAM" id="SignalP"/>
    </source>
</evidence>
<accession>H0G2D2</accession>
<keyword evidence="3" id="KW-0378">Hydrolase</keyword>
<dbReference type="InterPro" id="IPR029058">
    <property type="entry name" value="AB_hydrolase_fold"/>
</dbReference>
<evidence type="ECO:0000313" key="4">
    <source>
        <dbReference type="Proteomes" id="UP000004038"/>
    </source>
</evidence>
<dbReference type="InterPro" id="IPR000073">
    <property type="entry name" value="AB_hydrolase_1"/>
</dbReference>
<evidence type="ECO:0000259" key="2">
    <source>
        <dbReference type="Pfam" id="PF12697"/>
    </source>
</evidence>
<name>H0G2D2_RHIML</name>
<dbReference type="PANTHER" id="PTHR37017">
    <property type="entry name" value="AB HYDROLASE-1 DOMAIN-CONTAINING PROTEIN-RELATED"/>
    <property type="match status" value="1"/>
</dbReference>
<gene>
    <name evidence="3" type="ORF">SM0020_18112</name>
</gene>
<dbReference type="SUPFAM" id="SSF53474">
    <property type="entry name" value="alpha/beta-Hydrolases"/>
    <property type="match status" value="1"/>
</dbReference>
<dbReference type="Pfam" id="PF12697">
    <property type="entry name" value="Abhydrolase_6"/>
    <property type="match status" value="1"/>
</dbReference>
<dbReference type="Proteomes" id="UP000004038">
    <property type="component" value="Unassembled WGS sequence"/>
</dbReference>
<proteinExistence type="predicted"/>
<keyword evidence="1" id="KW-0732">Signal</keyword>
<protein>
    <submittedName>
        <fullName evidence="3">Hydrolase protein</fullName>
    </submittedName>
</protein>
<reference evidence="3 4" key="1">
    <citation type="journal article" date="2012" name="J. Bacteriol.">
        <title>Draft Genome Sequence of Sinorhizobium meliloti CCNWSX0020, a Nitrogen-Fixing Symbiont with Copper Tolerance Capability Isolated from Lead-Zinc Mine Tailings.</title>
        <authorList>
            <person name="Li Z."/>
            <person name="Ma Z."/>
            <person name="Hao X."/>
            <person name="Wei G."/>
        </authorList>
    </citation>
    <scope>NUCLEOTIDE SEQUENCE [LARGE SCALE GENOMIC DNA]</scope>
    <source>
        <strain evidence="3 4">CCNWSX0020</strain>
    </source>
</reference>
<feature type="chain" id="PRO_5003533006" evidence="1">
    <location>
        <begin position="36"/>
        <end position="263"/>
    </location>
</feature>
<dbReference type="InterPro" id="IPR052897">
    <property type="entry name" value="Sec-Metab_Biosynth_Hydrolase"/>
</dbReference>
<evidence type="ECO:0000313" key="3">
    <source>
        <dbReference type="EMBL" id="EHK76489.1"/>
    </source>
</evidence>
<dbReference type="GO" id="GO:0016787">
    <property type="term" value="F:hydrolase activity"/>
    <property type="evidence" value="ECO:0007669"/>
    <property type="project" value="UniProtKB-KW"/>
</dbReference>
<dbReference type="PATRIC" id="fig|1107881.3.peg.3686"/>
<sequence length="263" mass="27598">MLGGQKEKTMSRINKLLATAAIAAVSLITVESAVAATKAVVLVHGAAMDGSGWKAVYNILREKGFDVRIVQQPLSGFENDVAATKRTIDAVAGKIVLVGHSYGGAVITEAGTDPKVGALVYVAGQQPDQGETVRQLNAQMPPAIDGGSMEVTQDGYLTIGSAAFIRDVAGDLPTETAAFLAASQVPTNVSAFSHVLTSAAWHDKPTFAIVATDDRTINPDLQRWMYARSKSKITEIKASHLLHISHPAAVADVIARAAEAVVE</sequence>
<dbReference type="Gene3D" id="3.40.50.1820">
    <property type="entry name" value="alpha/beta hydrolase"/>
    <property type="match status" value="1"/>
</dbReference>
<dbReference type="EMBL" id="AGVV01000036">
    <property type="protein sequence ID" value="EHK76489.1"/>
    <property type="molecule type" value="Genomic_DNA"/>
</dbReference>